<dbReference type="PANTHER" id="PTHR47706">
    <property type="entry name" value="NMRA-LIKE FAMILY PROTEIN"/>
    <property type="match status" value="1"/>
</dbReference>
<dbReference type="Proteomes" id="UP001390339">
    <property type="component" value="Unassembled WGS sequence"/>
</dbReference>
<dbReference type="EMBL" id="JAPCWZ010000005">
    <property type="protein sequence ID" value="KAK8862180.1"/>
    <property type="molecule type" value="Genomic_DNA"/>
</dbReference>
<proteinExistence type="inferred from homology"/>
<comment type="caution">
    <text evidence="5">The sequence shown here is derived from an EMBL/GenBank/DDBJ whole genome shotgun (WGS) entry which is preliminary data.</text>
</comment>
<organism evidence="5 6">
    <name type="scientific">Apiospora arundinis</name>
    <dbReference type="NCBI Taxonomy" id="335852"/>
    <lineage>
        <taxon>Eukaryota</taxon>
        <taxon>Fungi</taxon>
        <taxon>Dikarya</taxon>
        <taxon>Ascomycota</taxon>
        <taxon>Pezizomycotina</taxon>
        <taxon>Sordariomycetes</taxon>
        <taxon>Xylariomycetidae</taxon>
        <taxon>Amphisphaeriales</taxon>
        <taxon>Apiosporaceae</taxon>
        <taxon>Apiospora</taxon>
    </lineage>
</organism>
<name>A0ABR2IF28_9PEZI</name>
<evidence type="ECO:0000256" key="1">
    <source>
        <dbReference type="ARBA" id="ARBA00005725"/>
    </source>
</evidence>
<evidence type="ECO:0000313" key="5">
    <source>
        <dbReference type="EMBL" id="KAK8862180.1"/>
    </source>
</evidence>
<evidence type="ECO:0000313" key="6">
    <source>
        <dbReference type="Proteomes" id="UP001390339"/>
    </source>
</evidence>
<sequence length="309" mass="33753">MTVIAVAGGNGGLGLAIVEALVTTGQHHVIILTRDAKDMESKAGARLLAVDYDDVNRLTSVLEANRIEMVISTISPVGGFPPELNLIQAAEQSECTKRFIPSMWGNKLTEETRSSFYLAPGKLSLLAALDATSLEWTAVHTGIFMDYWLKPQIQSYLPSLTFVIDIPHRTAAIPGSGNVPVVFTCTSDIARYVARLVGLPKWDKDSFVVGDKVTWNEFLGFAEEATGSKFTVVVDTMDKLKSGQVSELPGHKDMYAFLPRDKLQATFSGVCRMCADGGFDFEASPLLAESFLDSKPQKVRESLLEAWKN</sequence>
<keyword evidence="2" id="KW-0521">NADP</keyword>
<dbReference type="Pfam" id="PF05368">
    <property type="entry name" value="NmrA"/>
    <property type="match status" value="1"/>
</dbReference>
<accession>A0ABR2IF28</accession>
<evidence type="ECO:0000256" key="2">
    <source>
        <dbReference type="ARBA" id="ARBA00022857"/>
    </source>
</evidence>
<dbReference type="Gene3D" id="3.90.25.10">
    <property type="entry name" value="UDP-galactose 4-epimerase, domain 1"/>
    <property type="match status" value="1"/>
</dbReference>
<dbReference type="InterPro" id="IPR051609">
    <property type="entry name" value="NmrA/Isoflavone_reductase-like"/>
</dbReference>
<keyword evidence="6" id="KW-1185">Reference proteome</keyword>
<feature type="domain" description="NmrA-like" evidence="4">
    <location>
        <begin position="3"/>
        <end position="201"/>
    </location>
</feature>
<comment type="similarity">
    <text evidence="1">Belongs to the NmrA-type oxidoreductase family. Isoflavone reductase subfamily.</text>
</comment>
<protein>
    <submittedName>
        <fullName evidence="5">Isoflavone reductase like protein IRL</fullName>
    </submittedName>
</protein>
<dbReference type="Gene3D" id="3.40.50.720">
    <property type="entry name" value="NAD(P)-binding Rossmann-like Domain"/>
    <property type="match status" value="1"/>
</dbReference>
<keyword evidence="3" id="KW-0560">Oxidoreductase</keyword>
<evidence type="ECO:0000256" key="3">
    <source>
        <dbReference type="ARBA" id="ARBA00023002"/>
    </source>
</evidence>
<dbReference type="SUPFAM" id="SSF51735">
    <property type="entry name" value="NAD(P)-binding Rossmann-fold domains"/>
    <property type="match status" value="1"/>
</dbReference>
<gene>
    <name evidence="5" type="ORF">PGQ11_008415</name>
</gene>
<evidence type="ECO:0000259" key="4">
    <source>
        <dbReference type="Pfam" id="PF05368"/>
    </source>
</evidence>
<dbReference type="InterPro" id="IPR008030">
    <property type="entry name" value="NmrA-like"/>
</dbReference>
<dbReference type="PANTHER" id="PTHR47706:SF4">
    <property type="entry name" value="NMRA-LIKE DOMAIN-CONTAINING PROTEIN"/>
    <property type="match status" value="1"/>
</dbReference>
<reference evidence="5 6" key="1">
    <citation type="journal article" date="2024" name="IMA Fungus">
        <title>Apiospora arundinis, a panoply of carbohydrate-active enzymes and secondary metabolites.</title>
        <authorList>
            <person name="Sorensen T."/>
            <person name="Petersen C."/>
            <person name="Muurmann A.T."/>
            <person name="Christiansen J.V."/>
            <person name="Brundto M.L."/>
            <person name="Overgaard C.K."/>
            <person name="Boysen A.T."/>
            <person name="Wollenberg R.D."/>
            <person name="Larsen T.O."/>
            <person name="Sorensen J.L."/>
            <person name="Nielsen K.L."/>
            <person name="Sondergaard T.E."/>
        </authorList>
    </citation>
    <scope>NUCLEOTIDE SEQUENCE [LARGE SCALE GENOMIC DNA]</scope>
    <source>
        <strain evidence="5 6">AAU 773</strain>
    </source>
</reference>
<dbReference type="InterPro" id="IPR036291">
    <property type="entry name" value="NAD(P)-bd_dom_sf"/>
</dbReference>